<dbReference type="Proteomes" id="UP000230833">
    <property type="component" value="Unassembled WGS sequence"/>
</dbReference>
<protein>
    <submittedName>
        <fullName evidence="2">Uncharacterized protein</fullName>
    </submittedName>
</protein>
<keyword evidence="1" id="KW-0472">Membrane</keyword>
<dbReference type="EMBL" id="PCYL01000014">
    <property type="protein sequence ID" value="PIR47016.1"/>
    <property type="molecule type" value="Genomic_DNA"/>
</dbReference>
<name>A0A2H0RKQ9_9BACT</name>
<gene>
    <name evidence="2" type="ORF">COV07_01250</name>
</gene>
<reference evidence="2 3" key="1">
    <citation type="submission" date="2017-09" db="EMBL/GenBank/DDBJ databases">
        <title>Depth-based differentiation of microbial function through sediment-hosted aquifers and enrichment of novel symbionts in the deep terrestrial subsurface.</title>
        <authorList>
            <person name="Probst A.J."/>
            <person name="Ladd B."/>
            <person name="Jarett J.K."/>
            <person name="Geller-Mcgrath D.E."/>
            <person name="Sieber C.M."/>
            <person name="Emerson J.B."/>
            <person name="Anantharaman K."/>
            <person name="Thomas B.C."/>
            <person name="Malmstrom R."/>
            <person name="Stieglmeier M."/>
            <person name="Klingl A."/>
            <person name="Woyke T."/>
            <person name="Ryan C.M."/>
            <person name="Banfield J.F."/>
        </authorList>
    </citation>
    <scope>NUCLEOTIDE SEQUENCE [LARGE SCALE GENOMIC DNA]</scope>
    <source>
        <strain evidence="2">CG10_big_fil_rev_8_21_14_0_10_45_14</strain>
    </source>
</reference>
<organism evidence="2 3">
    <name type="scientific">Candidatus Vogelbacteria bacterium CG10_big_fil_rev_8_21_14_0_10_45_14</name>
    <dbReference type="NCBI Taxonomy" id="1975042"/>
    <lineage>
        <taxon>Bacteria</taxon>
        <taxon>Candidatus Vogeliibacteriota</taxon>
    </lineage>
</organism>
<evidence type="ECO:0000256" key="1">
    <source>
        <dbReference type="SAM" id="Phobius"/>
    </source>
</evidence>
<keyword evidence="1" id="KW-0812">Transmembrane</keyword>
<dbReference type="AlphaFoldDB" id="A0A2H0RKQ9"/>
<proteinExistence type="predicted"/>
<comment type="caution">
    <text evidence="2">The sequence shown here is derived from an EMBL/GenBank/DDBJ whole genome shotgun (WGS) entry which is preliminary data.</text>
</comment>
<sequence length="88" mass="9668">MIQKLMSKPEATKRKIAIAVASVIFIFIVTVWISTTGRSITISYDENKDSKQEFSPNSPLTVLKNMGSSLMGVIRGESVSAESFQQAK</sequence>
<accession>A0A2H0RKQ9</accession>
<evidence type="ECO:0000313" key="2">
    <source>
        <dbReference type="EMBL" id="PIR47016.1"/>
    </source>
</evidence>
<keyword evidence="1" id="KW-1133">Transmembrane helix</keyword>
<evidence type="ECO:0000313" key="3">
    <source>
        <dbReference type="Proteomes" id="UP000230833"/>
    </source>
</evidence>
<feature type="transmembrane region" description="Helical" evidence="1">
    <location>
        <begin position="16"/>
        <end position="34"/>
    </location>
</feature>